<evidence type="ECO:0000256" key="1">
    <source>
        <dbReference type="SAM" id="MobiDB-lite"/>
    </source>
</evidence>
<dbReference type="EMBL" id="JARYMX010000008">
    <property type="protein sequence ID" value="KAJ9538562.1"/>
    <property type="molecule type" value="Genomic_DNA"/>
</dbReference>
<feature type="compositionally biased region" description="Polar residues" evidence="1">
    <location>
        <begin position="288"/>
        <end position="297"/>
    </location>
</feature>
<gene>
    <name evidence="2" type="ORF">OSB04_031295</name>
</gene>
<organism evidence="2 3">
    <name type="scientific">Centaurea solstitialis</name>
    <name type="common">yellow star-thistle</name>
    <dbReference type="NCBI Taxonomy" id="347529"/>
    <lineage>
        <taxon>Eukaryota</taxon>
        <taxon>Viridiplantae</taxon>
        <taxon>Streptophyta</taxon>
        <taxon>Embryophyta</taxon>
        <taxon>Tracheophyta</taxon>
        <taxon>Spermatophyta</taxon>
        <taxon>Magnoliopsida</taxon>
        <taxon>eudicotyledons</taxon>
        <taxon>Gunneridae</taxon>
        <taxon>Pentapetalae</taxon>
        <taxon>asterids</taxon>
        <taxon>campanulids</taxon>
        <taxon>Asterales</taxon>
        <taxon>Asteraceae</taxon>
        <taxon>Carduoideae</taxon>
        <taxon>Cardueae</taxon>
        <taxon>Centaureinae</taxon>
        <taxon>Centaurea</taxon>
    </lineage>
</organism>
<sequence>MASKVNFSPCNYVAYLDHNHKYPDFFIIADFLRKSPLYKALTYRPKMSKHLLANFWTTCEYDETTKEVRASVLSTNDVSFTVDDLRRVLDLPTFSPYEKLPSNQDLQMVATTIGYVPAPEVKDHIVIYRKYMGGVWNFFFLHLINCLSSKTGSTDQVHTSIKQLAYVLIFQKKIDFAAYFFRGLVTKMDFPKHQNVPFVRFISMLIADKLGSKMPADVDDYYDLRVSQMGFQSLKKESLPTDRPLPLSMVSFATSPKPVWGEYFSKRKIKLESDPTSEPCKSRKRLLSQLTPSGFSSKKSKTAKNKGSQPSSKVVELGPIETRGSDGSLVPSQKDITGDDSDISPFLGPSPPHAHGLPPEIDNLDDINIEPHVGGVDKNVQQTQVSERFDLTSEIPQSFLADLIARVIALSDSQSAILQSLADLHGRSNTQTEVNRAILRSLEDLHVKVDAQTKISNMVLEKTATGLGTSRFTELDRELLNQIGERVEDHQGLLDGIHSSVSQLLDDSDNKDYSKSFSFSGDEVDASGDEDGDATTLAVEGEQAISQPIDLSVAEANKSRLPREEANTTELEKVDLKRKEEVKAKRIKWYNDSHLHRCITASITSVRIKGPQELSHDSDEIFLIIGRANGVVRTEKLCLMHAYGVSEWIEAMEFIKQSRSMYREYVLSHFDELMKKIRMIKNHYNLSDPSRPAFYASAS</sequence>
<evidence type="ECO:0000313" key="3">
    <source>
        <dbReference type="Proteomes" id="UP001172457"/>
    </source>
</evidence>
<comment type="caution">
    <text evidence="2">The sequence shown here is derived from an EMBL/GenBank/DDBJ whole genome shotgun (WGS) entry which is preliminary data.</text>
</comment>
<keyword evidence="3" id="KW-1185">Reference proteome</keyword>
<dbReference type="Proteomes" id="UP001172457">
    <property type="component" value="Chromosome 8"/>
</dbReference>
<protein>
    <submittedName>
        <fullName evidence="2">Uncharacterized protein</fullName>
    </submittedName>
</protein>
<feature type="region of interest" description="Disordered" evidence="1">
    <location>
        <begin position="273"/>
        <end position="333"/>
    </location>
</feature>
<accession>A0AA38VXG3</accession>
<dbReference type="AlphaFoldDB" id="A0AA38VXG3"/>
<proteinExistence type="predicted"/>
<reference evidence="2" key="1">
    <citation type="submission" date="2023-03" db="EMBL/GenBank/DDBJ databases">
        <title>Chromosome-scale reference genome and RAD-based genetic map of yellow starthistle (Centaurea solstitialis) reveal putative structural variation and QTLs associated with invader traits.</title>
        <authorList>
            <person name="Reatini B."/>
            <person name="Cang F.A."/>
            <person name="Jiang Q."/>
            <person name="Mckibben M.T.W."/>
            <person name="Barker M.S."/>
            <person name="Rieseberg L.H."/>
            <person name="Dlugosch K.M."/>
        </authorList>
    </citation>
    <scope>NUCLEOTIDE SEQUENCE</scope>
    <source>
        <strain evidence="2">CAN-66</strain>
        <tissue evidence="2">Leaf</tissue>
    </source>
</reference>
<evidence type="ECO:0000313" key="2">
    <source>
        <dbReference type="EMBL" id="KAJ9538562.1"/>
    </source>
</evidence>
<name>A0AA38VXG3_9ASTR</name>